<accession>A0A849BNZ3</accession>
<feature type="transmembrane region" description="Helical" evidence="1">
    <location>
        <begin position="30"/>
        <end position="48"/>
    </location>
</feature>
<keyword evidence="1" id="KW-0472">Membrane</keyword>
<evidence type="ECO:0000256" key="1">
    <source>
        <dbReference type="SAM" id="Phobius"/>
    </source>
</evidence>
<keyword evidence="1" id="KW-0812">Transmembrane</keyword>
<proteinExistence type="predicted"/>
<protein>
    <submittedName>
        <fullName evidence="2">Uncharacterized protein</fullName>
    </submittedName>
</protein>
<sequence>MALQLTLEGMVKQVSSGPGAPEGIAADPSLLATGVVGAAIALLAAWTTGRLDTTRDRIVDLVVDSLENLTRRAQHPR</sequence>
<keyword evidence="1" id="KW-1133">Transmembrane helix</keyword>
<evidence type="ECO:0000313" key="2">
    <source>
        <dbReference type="EMBL" id="NNH68303.1"/>
    </source>
</evidence>
<dbReference type="Proteomes" id="UP000586827">
    <property type="component" value="Unassembled WGS sequence"/>
</dbReference>
<organism evidence="2 3">
    <name type="scientific">Nocardia uniformis</name>
    <dbReference type="NCBI Taxonomy" id="53432"/>
    <lineage>
        <taxon>Bacteria</taxon>
        <taxon>Bacillati</taxon>
        <taxon>Actinomycetota</taxon>
        <taxon>Actinomycetes</taxon>
        <taxon>Mycobacteriales</taxon>
        <taxon>Nocardiaceae</taxon>
        <taxon>Nocardia</taxon>
    </lineage>
</organism>
<evidence type="ECO:0000313" key="3">
    <source>
        <dbReference type="Proteomes" id="UP000586827"/>
    </source>
</evidence>
<dbReference type="RefSeq" id="WP_067527447.1">
    <property type="nucleotide sequence ID" value="NZ_JABELX010000001.1"/>
</dbReference>
<dbReference type="EMBL" id="JABELX010000001">
    <property type="protein sequence ID" value="NNH68303.1"/>
    <property type="molecule type" value="Genomic_DNA"/>
</dbReference>
<dbReference type="AlphaFoldDB" id="A0A849BNZ3"/>
<reference evidence="2 3" key="1">
    <citation type="submission" date="2020-05" db="EMBL/GenBank/DDBJ databases">
        <title>MicrobeNet Type strains.</title>
        <authorList>
            <person name="Nicholson A.C."/>
        </authorList>
    </citation>
    <scope>NUCLEOTIDE SEQUENCE [LARGE SCALE GENOMIC DNA]</scope>
    <source>
        <strain evidence="2 3">JCM 3224</strain>
    </source>
</reference>
<keyword evidence="3" id="KW-1185">Reference proteome</keyword>
<gene>
    <name evidence="2" type="ORF">HLB23_00130</name>
</gene>
<name>A0A849BNZ3_9NOCA</name>
<comment type="caution">
    <text evidence="2">The sequence shown here is derived from an EMBL/GenBank/DDBJ whole genome shotgun (WGS) entry which is preliminary data.</text>
</comment>